<dbReference type="PANTHER" id="PTHR24182">
    <property type="entry name" value="ANKYRIN REPEAT AND SOCS BOX CONTAINING 4"/>
    <property type="match status" value="1"/>
</dbReference>
<dbReference type="InterPro" id="IPR036770">
    <property type="entry name" value="Ankyrin_rpt-contain_sf"/>
</dbReference>
<dbReference type="AlphaFoldDB" id="A2GEE0"/>
<dbReference type="Proteomes" id="UP000001542">
    <property type="component" value="Unassembled WGS sequence"/>
</dbReference>
<dbReference type="PANTHER" id="PTHR24182:SF13">
    <property type="entry name" value="LD18443P"/>
    <property type="match status" value="1"/>
</dbReference>
<proteinExistence type="predicted"/>
<dbReference type="Gene3D" id="1.25.40.20">
    <property type="entry name" value="Ankyrin repeat-containing domain"/>
    <property type="match status" value="1"/>
</dbReference>
<keyword evidence="3" id="KW-1185">Reference proteome</keyword>
<evidence type="ECO:0000313" key="3">
    <source>
        <dbReference type="Proteomes" id="UP000001542"/>
    </source>
</evidence>
<gene>
    <name evidence="2" type="ORF">TVAG_579780</name>
</gene>
<reference evidence="2" key="1">
    <citation type="submission" date="2006-10" db="EMBL/GenBank/DDBJ databases">
        <authorList>
            <person name="Amadeo P."/>
            <person name="Zhao Q."/>
            <person name="Wortman J."/>
            <person name="Fraser-Liggett C."/>
            <person name="Carlton J."/>
        </authorList>
    </citation>
    <scope>NUCLEOTIDE SEQUENCE</scope>
    <source>
        <strain evidence="2">G3</strain>
    </source>
</reference>
<dbReference type="EMBL" id="DS115337">
    <property type="protein sequence ID" value="EAX84476.1"/>
    <property type="molecule type" value="Genomic_DNA"/>
</dbReference>
<dbReference type="RefSeq" id="XP_001297406.1">
    <property type="nucleotide sequence ID" value="XM_001297405.1"/>
</dbReference>
<protein>
    <recommendedName>
        <fullName evidence="1">DUF3447 domain-containing protein</fullName>
    </recommendedName>
</protein>
<reference evidence="2" key="2">
    <citation type="journal article" date="2007" name="Science">
        <title>Draft genome sequence of the sexually transmitted pathogen Trichomonas vaginalis.</title>
        <authorList>
            <person name="Carlton J.M."/>
            <person name="Hirt R.P."/>
            <person name="Silva J.C."/>
            <person name="Delcher A.L."/>
            <person name="Schatz M."/>
            <person name="Zhao Q."/>
            <person name="Wortman J.R."/>
            <person name="Bidwell S.L."/>
            <person name="Alsmark U.C.M."/>
            <person name="Besteiro S."/>
            <person name="Sicheritz-Ponten T."/>
            <person name="Noel C.J."/>
            <person name="Dacks J.B."/>
            <person name="Foster P.G."/>
            <person name="Simillion C."/>
            <person name="Van de Peer Y."/>
            <person name="Miranda-Saavedra D."/>
            <person name="Barton G.J."/>
            <person name="Westrop G.D."/>
            <person name="Mueller S."/>
            <person name="Dessi D."/>
            <person name="Fiori P.L."/>
            <person name="Ren Q."/>
            <person name="Paulsen I."/>
            <person name="Zhang H."/>
            <person name="Bastida-Corcuera F.D."/>
            <person name="Simoes-Barbosa A."/>
            <person name="Brown M.T."/>
            <person name="Hayes R.D."/>
            <person name="Mukherjee M."/>
            <person name="Okumura C.Y."/>
            <person name="Schneider R."/>
            <person name="Smith A.J."/>
            <person name="Vanacova S."/>
            <person name="Villalvazo M."/>
            <person name="Haas B.J."/>
            <person name="Pertea M."/>
            <person name="Feldblyum T.V."/>
            <person name="Utterback T.R."/>
            <person name="Shu C.L."/>
            <person name="Osoegawa K."/>
            <person name="de Jong P.J."/>
            <person name="Hrdy I."/>
            <person name="Horvathova L."/>
            <person name="Zubacova Z."/>
            <person name="Dolezal P."/>
            <person name="Malik S.B."/>
            <person name="Logsdon J.M. Jr."/>
            <person name="Henze K."/>
            <person name="Gupta A."/>
            <person name="Wang C.C."/>
            <person name="Dunne R.L."/>
            <person name="Upcroft J.A."/>
            <person name="Upcroft P."/>
            <person name="White O."/>
            <person name="Salzberg S.L."/>
            <person name="Tang P."/>
            <person name="Chiu C.-H."/>
            <person name="Lee Y.-S."/>
            <person name="Embley T.M."/>
            <person name="Coombs G.H."/>
            <person name="Mottram J.C."/>
            <person name="Tachezy J."/>
            <person name="Fraser-Liggett C.M."/>
            <person name="Johnson P.J."/>
        </authorList>
    </citation>
    <scope>NUCLEOTIDE SEQUENCE [LARGE SCALE GENOMIC DNA]</scope>
    <source>
        <strain evidence="2">G3</strain>
    </source>
</reference>
<evidence type="ECO:0000313" key="2">
    <source>
        <dbReference type="EMBL" id="EAX84476.1"/>
    </source>
</evidence>
<dbReference type="Pfam" id="PF11929">
    <property type="entry name" value="DUF3447"/>
    <property type="match status" value="1"/>
</dbReference>
<dbReference type="InterPro" id="IPR020683">
    <property type="entry name" value="DUF3447"/>
</dbReference>
<evidence type="ECO:0000259" key="1">
    <source>
        <dbReference type="Pfam" id="PF11929"/>
    </source>
</evidence>
<dbReference type="SUPFAM" id="SSF48403">
    <property type="entry name" value="Ankyrin repeat"/>
    <property type="match status" value="1"/>
</dbReference>
<dbReference type="InParanoid" id="A2GEE0"/>
<feature type="domain" description="DUF3447" evidence="1">
    <location>
        <begin position="1"/>
        <end position="41"/>
    </location>
</feature>
<sequence length="93" mass="10698">MKYAFISHNIDFVTFLMNEFNLEISLEECEIYNNLDSFLVYFDQTNDISKCFAYSSMFNIPPFWEYFLSLGADINAKNDNGETALFGAASNNS</sequence>
<dbReference type="VEuPathDB" id="TrichDB:TVAGG3_0230600"/>
<name>A2GEE0_TRIV3</name>
<dbReference type="KEGG" id="tva:4742108"/>
<accession>A2GEE0</accession>
<organism evidence="2 3">
    <name type="scientific">Trichomonas vaginalis (strain ATCC PRA-98 / G3)</name>
    <dbReference type="NCBI Taxonomy" id="412133"/>
    <lineage>
        <taxon>Eukaryota</taxon>
        <taxon>Metamonada</taxon>
        <taxon>Parabasalia</taxon>
        <taxon>Trichomonadida</taxon>
        <taxon>Trichomonadidae</taxon>
        <taxon>Trichomonas</taxon>
    </lineage>
</organism>